<proteinExistence type="inferred from homology"/>
<dbReference type="InterPro" id="IPR005815">
    <property type="entry name" value="BioA"/>
</dbReference>
<feature type="binding site" evidence="9">
    <location>
        <position position="298"/>
    </location>
    <ligand>
        <name>substrate</name>
    </ligand>
</feature>
<dbReference type="CDD" id="cd00610">
    <property type="entry name" value="OAT_like"/>
    <property type="match status" value="1"/>
</dbReference>
<keyword evidence="9" id="KW-0963">Cytoplasm</keyword>
<evidence type="ECO:0000256" key="7">
    <source>
        <dbReference type="ARBA" id="ARBA00022898"/>
    </source>
</evidence>
<comment type="catalytic activity">
    <reaction evidence="8 9">
        <text>(8S)-8-amino-7-oxononanoate + S-adenosyl-L-methionine = S-adenosyl-4-methylsulfanyl-2-oxobutanoate + (7R,8S)-7,8-diammoniononanoate</text>
        <dbReference type="Rhea" id="RHEA:16861"/>
        <dbReference type="ChEBI" id="CHEBI:16490"/>
        <dbReference type="ChEBI" id="CHEBI:59789"/>
        <dbReference type="ChEBI" id="CHEBI:149468"/>
        <dbReference type="ChEBI" id="CHEBI:149469"/>
        <dbReference type="EC" id="2.6.1.62"/>
    </reaction>
</comment>
<evidence type="ECO:0000256" key="1">
    <source>
        <dbReference type="ARBA" id="ARBA00001933"/>
    </source>
</evidence>
<evidence type="ECO:0000313" key="11">
    <source>
        <dbReference type="Proteomes" id="UP001597546"/>
    </source>
</evidence>
<feature type="binding site" evidence="9">
    <location>
        <position position="264"/>
    </location>
    <ligand>
        <name>substrate</name>
    </ligand>
</feature>
<comment type="caution">
    <text evidence="10">The sequence shown here is derived from an EMBL/GenBank/DDBJ whole genome shotgun (WGS) entry which is preliminary data.</text>
</comment>
<accession>A0ABW5TW89</accession>
<feature type="binding site" evidence="9">
    <location>
        <position position="51"/>
    </location>
    <ligand>
        <name>substrate</name>
    </ligand>
</feature>
<organism evidence="10 11">
    <name type="scientific">Pedobacter alpinus</name>
    <dbReference type="NCBI Taxonomy" id="1590643"/>
    <lineage>
        <taxon>Bacteria</taxon>
        <taxon>Pseudomonadati</taxon>
        <taxon>Bacteroidota</taxon>
        <taxon>Sphingobacteriia</taxon>
        <taxon>Sphingobacteriales</taxon>
        <taxon>Sphingobacteriaceae</taxon>
        <taxon>Pedobacter</taxon>
    </lineage>
</organism>
<feature type="binding site" evidence="9">
    <location>
        <position position="143"/>
    </location>
    <ligand>
        <name>substrate</name>
    </ligand>
</feature>
<evidence type="ECO:0000256" key="4">
    <source>
        <dbReference type="ARBA" id="ARBA00022679"/>
    </source>
</evidence>
<evidence type="ECO:0000256" key="9">
    <source>
        <dbReference type="HAMAP-Rule" id="MF_00834"/>
    </source>
</evidence>
<feature type="binding site" evidence="9">
    <location>
        <begin position="111"/>
        <end position="112"/>
    </location>
    <ligand>
        <name>pyridoxal 5'-phosphate</name>
        <dbReference type="ChEBI" id="CHEBI:597326"/>
    </ligand>
</feature>
<comment type="pathway">
    <text evidence="2 9">Cofactor biosynthesis; biotin biosynthesis; 7,8-diaminononanoate from 8-amino-7-oxononanoate (SAM route): step 1/1.</text>
</comment>
<evidence type="ECO:0000256" key="2">
    <source>
        <dbReference type="ARBA" id="ARBA00005063"/>
    </source>
</evidence>
<dbReference type="EMBL" id="JBHULV010000047">
    <property type="protein sequence ID" value="MFD2732843.1"/>
    <property type="molecule type" value="Genomic_DNA"/>
</dbReference>
<keyword evidence="6 9" id="KW-0093">Biotin biosynthesis</keyword>
<dbReference type="Gene3D" id="3.40.640.10">
    <property type="entry name" value="Type I PLP-dependent aspartate aminotransferase-like (Major domain)"/>
    <property type="match status" value="1"/>
</dbReference>
<name>A0ABW5TW89_9SPHI</name>
<comment type="similarity">
    <text evidence="9">Belongs to the class-III pyridoxal-phosphate-dependent aminotransferase family. BioA subfamily.</text>
</comment>
<protein>
    <recommendedName>
        <fullName evidence="9">Adenosylmethionine-8-amino-7-oxononanoate aminotransferase</fullName>
        <ecNumber evidence="9">2.6.1.62</ecNumber>
    </recommendedName>
    <alternativeName>
        <fullName evidence="9">7,8-diamino-pelargonic acid aminotransferase</fullName>
        <shortName evidence="9">DAPA AT</shortName>
        <shortName evidence="9">DAPA aminotransferase</shortName>
    </alternativeName>
    <alternativeName>
        <fullName evidence="9">7,8-diaminononanoate synthase</fullName>
        <shortName evidence="9">DANS</shortName>
    </alternativeName>
    <alternativeName>
        <fullName evidence="9">Diaminopelargonic acid synthase</fullName>
    </alternativeName>
</protein>
<keyword evidence="5 9" id="KW-0949">S-adenosyl-L-methionine</keyword>
<comment type="cofactor">
    <cofactor evidence="1 9">
        <name>pyridoxal 5'-phosphate</name>
        <dbReference type="ChEBI" id="CHEBI:597326"/>
    </cofactor>
</comment>
<reference evidence="11" key="1">
    <citation type="journal article" date="2019" name="Int. J. Syst. Evol. Microbiol.">
        <title>The Global Catalogue of Microorganisms (GCM) 10K type strain sequencing project: providing services to taxonomists for standard genome sequencing and annotation.</title>
        <authorList>
            <consortium name="The Broad Institute Genomics Platform"/>
            <consortium name="The Broad Institute Genome Sequencing Center for Infectious Disease"/>
            <person name="Wu L."/>
            <person name="Ma J."/>
        </authorList>
    </citation>
    <scope>NUCLEOTIDE SEQUENCE [LARGE SCALE GENOMIC DNA]</scope>
    <source>
        <strain evidence="11">KCTC 42456</strain>
    </source>
</reference>
<feature type="modified residue" description="N6-(pyridoxal phosphate)lysine" evidence="9">
    <location>
        <position position="264"/>
    </location>
</feature>
<evidence type="ECO:0000256" key="3">
    <source>
        <dbReference type="ARBA" id="ARBA00022576"/>
    </source>
</evidence>
<sequence>MSNIVEKDLNTIWHPYTQMKTADKPIAIVKGEGVYLFTETGEKIIDAVSSWWVNIHGHSHPYIAQKVFEQLQTLEHVIFAGFTHPQAVNLAENLLSIIPKNQAKIFFSDNGSTAVEVAIKMCLQFWNNKAEKRTKILAFNNAYHGDTFGAMAVSGRSAFTAPFDTLLFDVEFIDLPNEENISYLKSQISKHKSQLACFIFEPLVQGAGGMLMYEAKYLDELIKHCRNENVLTIADEVMTGFGRTGKLFASDHLLNKADLMCFSKGLTGGTMPLGITSCTQEIYDAFLSDDKLKTLFHGHSFTANPVACAAANASFDILMQAETQQNLDRISAKHAQFLEQIKLHPRVKKSRQCGTIVVLEWNVEGTSYFNNIRDTLYNHFLSKGIILRPLGNIIYIMPPYCISNDDLDYIYNEIKAALNKF</sequence>
<comment type="subunit">
    <text evidence="9">Homodimer.</text>
</comment>
<evidence type="ECO:0000313" key="10">
    <source>
        <dbReference type="EMBL" id="MFD2732843.1"/>
    </source>
</evidence>
<keyword evidence="11" id="KW-1185">Reference proteome</keyword>
<keyword evidence="4 9" id="KW-0808">Transferase</keyword>
<dbReference type="InterPro" id="IPR015422">
    <property type="entry name" value="PyrdxlP-dep_Trfase_small"/>
</dbReference>
<dbReference type="Pfam" id="PF00202">
    <property type="entry name" value="Aminotran_3"/>
    <property type="match status" value="1"/>
</dbReference>
<keyword evidence="7 9" id="KW-0663">Pyridoxal phosphate</keyword>
<keyword evidence="3 9" id="KW-0032">Aminotransferase</keyword>
<dbReference type="EC" id="2.6.1.62" evidence="9"/>
<feature type="site" description="Participates in the substrate recognition with KAPA and in a stacking interaction with the adenine ring of SAM" evidence="9">
    <location>
        <position position="16"/>
    </location>
</feature>
<dbReference type="InterPro" id="IPR015421">
    <property type="entry name" value="PyrdxlP-dep_Trfase_major"/>
</dbReference>
<dbReference type="SUPFAM" id="SSF53383">
    <property type="entry name" value="PLP-dependent transferases"/>
    <property type="match status" value="1"/>
</dbReference>
<comment type="function">
    <text evidence="9">Catalyzes the transfer of the alpha-amino group from S-adenosyl-L-methionine (SAM) to 7-keto-8-aminopelargonic acid (KAPA) to form 7,8-diaminopelargonic acid (DAPA). It is the only aminotransferase known to utilize SAM as an amino donor.</text>
</comment>
<dbReference type="InterPro" id="IPR005814">
    <property type="entry name" value="Aminotrans_3"/>
</dbReference>
<gene>
    <name evidence="9 10" type="primary">bioA</name>
    <name evidence="10" type="ORF">ACFSSE_14125</name>
</gene>
<dbReference type="HAMAP" id="MF_00834">
    <property type="entry name" value="BioA"/>
    <property type="match status" value="1"/>
</dbReference>
<dbReference type="GO" id="GO:0004015">
    <property type="term" value="F:adenosylmethionine-8-amino-7-oxononanoate transaminase activity"/>
    <property type="evidence" value="ECO:0007669"/>
    <property type="project" value="UniProtKB-EC"/>
</dbReference>
<dbReference type="Proteomes" id="UP001597546">
    <property type="component" value="Unassembled WGS sequence"/>
</dbReference>
<feature type="binding site" evidence="9">
    <location>
        <position position="235"/>
    </location>
    <ligand>
        <name>pyridoxal 5'-phosphate</name>
        <dbReference type="ChEBI" id="CHEBI:597326"/>
    </ligand>
</feature>
<feature type="binding site" evidence="9">
    <location>
        <position position="388"/>
    </location>
    <ligand>
        <name>substrate</name>
    </ligand>
</feature>
<evidence type="ECO:0000256" key="6">
    <source>
        <dbReference type="ARBA" id="ARBA00022756"/>
    </source>
</evidence>
<dbReference type="PANTHER" id="PTHR42684:SF3">
    <property type="entry name" value="ADENOSYLMETHIONINE-8-AMINO-7-OXONONANOATE AMINOTRANSFERASE"/>
    <property type="match status" value="1"/>
</dbReference>
<dbReference type="PANTHER" id="PTHR42684">
    <property type="entry name" value="ADENOSYLMETHIONINE-8-AMINO-7-OXONONANOATE AMINOTRANSFERASE"/>
    <property type="match status" value="1"/>
</dbReference>
<dbReference type="Gene3D" id="3.90.1150.10">
    <property type="entry name" value="Aspartate Aminotransferase, domain 1"/>
    <property type="match status" value="1"/>
</dbReference>
<evidence type="ECO:0000256" key="8">
    <source>
        <dbReference type="ARBA" id="ARBA00048449"/>
    </source>
</evidence>
<evidence type="ECO:0000256" key="5">
    <source>
        <dbReference type="ARBA" id="ARBA00022691"/>
    </source>
</evidence>
<dbReference type="NCBIfam" id="NF004624">
    <property type="entry name" value="PRK05964.1"/>
    <property type="match status" value="1"/>
</dbReference>
<feature type="binding site" evidence="9">
    <location>
        <begin position="299"/>
        <end position="300"/>
    </location>
    <ligand>
        <name>pyridoxal 5'-phosphate</name>
        <dbReference type="ChEBI" id="CHEBI:597326"/>
    </ligand>
</feature>
<dbReference type="NCBIfam" id="TIGR00508">
    <property type="entry name" value="bioA"/>
    <property type="match status" value="1"/>
</dbReference>
<dbReference type="RefSeq" id="WP_379046809.1">
    <property type="nucleotide sequence ID" value="NZ_JBHSKW010000063.1"/>
</dbReference>
<dbReference type="InterPro" id="IPR015424">
    <property type="entry name" value="PyrdxlP-dep_Trfase"/>
</dbReference>
<comment type="subcellular location">
    <subcellularLocation>
        <location evidence="9">Cytoplasm</location>
    </subcellularLocation>
</comment>